<keyword evidence="3" id="KW-0472">Membrane</keyword>
<reference evidence="8" key="1">
    <citation type="submission" date="2021-01" db="EMBL/GenBank/DDBJ databases">
        <title>Modified the classification status of verrucomicrobia.</title>
        <authorList>
            <person name="Feng X."/>
        </authorList>
    </citation>
    <scope>NUCLEOTIDE SEQUENCE</scope>
    <source>
        <strain evidence="8">_KCTC 22039</strain>
    </source>
</reference>
<evidence type="ECO:0000256" key="1">
    <source>
        <dbReference type="ARBA" id="ARBA00004370"/>
    </source>
</evidence>
<evidence type="ECO:0000256" key="6">
    <source>
        <dbReference type="SAM" id="SignalP"/>
    </source>
</evidence>
<dbReference type="Pfam" id="PF00263">
    <property type="entry name" value="Secretin"/>
    <property type="match status" value="1"/>
</dbReference>
<organism evidence="8 9">
    <name type="scientific">Persicirhabdus sediminis</name>
    <dbReference type="NCBI Taxonomy" id="454144"/>
    <lineage>
        <taxon>Bacteria</taxon>
        <taxon>Pseudomonadati</taxon>
        <taxon>Verrucomicrobiota</taxon>
        <taxon>Verrucomicrobiia</taxon>
        <taxon>Verrucomicrobiales</taxon>
        <taxon>Verrucomicrobiaceae</taxon>
        <taxon>Persicirhabdus</taxon>
    </lineage>
</organism>
<keyword evidence="2 6" id="KW-0732">Signal</keyword>
<dbReference type="NCBIfam" id="NF042912">
    <property type="entry name" value="Amuc_1098_fam"/>
    <property type="match status" value="1"/>
</dbReference>
<sequence length="837" mass="90922">MEKYVSSTHRTLKKVSLLCLTSLCVGTISLPSQAGESTSSTSQSELQRRIDNYKQGYQKIQEGDQAYNAGDYESAVAAYSSAYSLLPNGTKSAQLKRDAADRYATAATELARQVSGTGDYAQAKQLLNAVLDPSVAPSHIGAAKLLAQLDDPIRYNPSLTPEHSRNVDNVGKLLRKGEGFYNLGNYDAANKTFEEVLRIDPYNSASRRWMERIDNAKADYYRSAFDHTRANALMEVDREWETKVNPDNSVFMSTMPSADLFGNNVVDVRQKLSQIHVDIIDLDQASLTEAIDFVRIKANEHGINVVINTGDTTTDTFQKIDSTRFTLQLRNIPLDAVLDYITQNTHTKWVTDAFSVEIVPSGSSDERLITRSFNVPPNFLKTNNAQQDVNDDPFAETSGTSGGILPQRITIEEYLKQSGVVLGDGAFANYLPANNTLTIRSNRADIDLVAQLVELSSREEPVAIKIETTIMRVSQHDAEALGFDWLISPGYLKNGVYFGGGSVGNQAPLDDIPNPLSGAIAGTLGALAPVTAGNRSGDAALQRSSLDSLLAAGSTGYTPSNDRAPGILTLTGTFNGMQVQMMMRGLDQHKAVDIITKPSVFSRSGEKASVEVIREFIYPTEYEPPELPSSVGSGTTGLVIDGTTGGVIESAQESSLTPITPAHPTAFETRNTGVTMEVEAMVGPNKHFIDLSIRPELVEFEGFVDYGSPITGAYSSFEFNLTGEGGSYFNRSGASGVLTENHILMPVFKKIGMPSAAVTIADNTTIVLGGMISSKRVNVEDKTPILGDIPYVGRLFRSESSSELKEHIMIAVHVELMDASGRPWREMHQEETTASIK</sequence>
<comment type="subcellular location">
    <subcellularLocation>
        <location evidence="1">Membrane</location>
    </subcellularLocation>
</comment>
<keyword evidence="9" id="KW-1185">Reference proteome</keyword>
<evidence type="ECO:0000313" key="9">
    <source>
        <dbReference type="Proteomes" id="UP000624703"/>
    </source>
</evidence>
<dbReference type="InterPro" id="IPR004846">
    <property type="entry name" value="T2SS/T3SS_dom"/>
</dbReference>
<dbReference type="SUPFAM" id="SSF48452">
    <property type="entry name" value="TPR-like"/>
    <property type="match status" value="1"/>
</dbReference>
<accession>A0A8J7SJ91</accession>
<dbReference type="Proteomes" id="UP000624703">
    <property type="component" value="Unassembled WGS sequence"/>
</dbReference>
<protein>
    <recommendedName>
        <fullName evidence="7">Type II/III secretion system secretin-like domain-containing protein</fullName>
    </recommendedName>
</protein>
<dbReference type="InterPro" id="IPR050810">
    <property type="entry name" value="Bact_Secretion_Sys_Channel"/>
</dbReference>
<evidence type="ECO:0000256" key="2">
    <source>
        <dbReference type="ARBA" id="ARBA00022729"/>
    </source>
</evidence>
<evidence type="ECO:0000256" key="4">
    <source>
        <dbReference type="PROSITE-ProRule" id="PRU00339"/>
    </source>
</evidence>
<dbReference type="RefSeq" id="WP_200310981.1">
    <property type="nucleotide sequence ID" value="NZ_JAENIM010000037.1"/>
</dbReference>
<dbReference type="AlphaFoldDB" id="A0A8J7SJ91"/>
<dbReference type="InterPro" id="IPR049997">
    <property type="entry name" value="Amuc_1098-like"/>
</dbReference>
<dbReference type="PANTHER" id="PTHR30332:SF24">
    <property type="entry name" value="SECRETIN GSPD-RELATED"/>
    <property type="match status" value="1"/>
</dbReference>
<evidence type="ECO:0000256" key="5">
    <source>
        <dbReference type="RuleBase" id="RU004003"/>
    </source>
</evidence>
<feature type="chain" id="PRO_5035267782" description="Type II/III secretion system secretin-like domain-containing protein" evidence="6">
    <location>
        <begin position="35"/>
        <end position="837"/>
    </location>
</feature>
<dbReference type="InterPro" id="IPR019734">
    <property type="entry name" value="TPR_rpt"/>
</dbReference>
<evidence type="ECO:0000313" key="8">
    <source>
        <dbReference type="EMBL" id="MBK1790961.1"/>
    </source>
</evidence>
<name>A0A8J7SJ91_9BACT</name>
<proteinExistence type="inferred from homology"/>
<dbReference type="GO" id="GO:0015627">
    <property type="term" value="C:type II protein secretion system complex"/>
    <property type="evidence" value="ECO:0007669"/>
    <property type="project" value="TreeGrafter"/>
</dbReference>
<keyword evidence="4" id="KW-0802">TPR repeat</keyword>
<dbReference type="GO" id="GO:0009306">
    <property type="term" value="P:protein secretion"/>
    <property type="evidence" value="ECO:0007669"/>
    <property type="project" value="InterPro"/>
</dbReference>
<dbReference type="PROSITE" id="PS50005">
    <property type="entry name" value="TPR"/>
    <property type="match status" value="1"/>
</dbReference>
<comment type="caution">
    <text evidence="8">The sequence shown here is derived from an EMBL/GenBank/DDBJ whole genome shotgun (WGS) entry which is preliminary data.</text>
</comment>
<feature type="domain" description="Type II/III secretion system secretin-like" evidence="7">
    <location>
        <begin position="586"/>
        <end position="817"/>
    </location>
</feature>
<dbReference type="PANTHER" id="PTHR30332">
    <property type="entry name" value="PROBABLE GENERAL SECRETION PATHWAY PROTEIN D"/>
    <property type="match status" value="1"/>
</dbReference>
<comment type="similarity">
    <text evidence="5">Belongs to the bacterial secretin family.</text>
</comment>
<dbReference type="Gene3D" id="1.25.40.10">
    <property type="entry name" value="Tetratricopeptide repeat domain"/>
    <property type="match status" value="1"/>
</dbReference>
<dbReference type="GO" id="GO:0016020">
    <property type="term" value="C:membrane"/>
    <property type="evidence" value="ECO:0007669"/>
    <property type="project" value="UniProtKB-SubCell"/>
</dbReference>
<evidence type="ECO:0000259" key="7">
    <source>
        <dbReference type="Pfam" id="PF00263"/>
    </source>
</evidence>
<feature type="repeat" description="TPR" evidence="4">
    <location>
        <begin position="170"/>
        <end position="203"/>
    </location>
</feature>
<evidence type="ECO:0000256" key="3">
    <source>
        <dbReference type="ARBA" id="ARBA00023136"/>
    </source>
</evidence>
<feature type="signal peptide" evidence="6">
    <location>
        <begin position="1"/>
        <end position="34"/>
    </location>
</feature>
<dbReference type="EMBL" id="JAENIM010000037">
    <property type="protein sequence ID" value="MBK1790961.1"/>
    <property type="molecule type" value="Genomic_DNA"/>
</dbReference>
<gene>
    <name evidence="8" type="ORF">JIN82_07305</name>
</gene>
<dbReference type="InterPro" id="IPR011990">
    <property type="entry name" value="TPR-like_helical_dom_sf"/>
</dbReference>